<keyword evidence="3" id="KW-1185">Reference proteome</keyword>
<name>A0A162MNQ9_9FIRM</name>
<comment type="caution">
    <text evidence="2">The sequence shown here is derived from an EMBL/GenBank/DDBJ whole genome shotgun (WGS) entry which is preliminary data.</text>
</comment>
<evidence type="ECO:0008006" key="4">
    <source>
        <dbReference type="Google" id="ProtNLM"/>
    </source>
</evidence>
<organism evidence="2 3">
    <name type="scientific">Thermovenabulum gondwanense</name>
    <dbReference type="NCBI Taxonomy" id="520767"/>
    <lineage>
        <taxon>Bacteria</taxon>
        <taxon>Bacillati</taxon>
        <taxon>Bacillota</taxon>
        <taxon>Clostridia</taxon>
        <taxon>Thermosediminibacterales</taxon>
        <taxon>Thermosediminibacteraceae</taxon>
        <taxon>Thermovenabulum</taxon>
    </lineage>
</organism>
<protein>
    <recommendedName>
        <fullName evidence="4">HMP/thiamine permease protein YkoE</fullName>
    </recommendedName>
</protein>
<keyword evidence="1" id="KW-1133">Transmembrane helix</keyword>
<feature type="transmembrane region" description="Helical" evidence="1">
    <location>
        <begin position="114"/>
        <end position="137"/>
    </location>
</feature>
<dbReference type="EMBL" id="LOHZ01000025">
    <property type="protein sequence ID" value="KYO66807.1"/>
    <property type="molecule type" value="Genomic_DNA"/>
</dbReference>
<sequence>MGIKNFTLMDQKLVSLIAVISIVTKPIITSFSSLVTTSLHVPAGVIGGFYYMFWLIFTFKLINKPFSIILLCVLQAVLAVLLNKIFILKALTYLPPGIAAEIILISGNKYKNSILVDILAAALANVSGAVFSFLLFFGKNAGALYITLIISALSGGMGGVLANILGQTIQNGIYKNVLEKKSS</sequence>
<evidence type="ECO:0000256" key="1">
    <source>
        <dbReference type="SAM" id="Phobius"/>
    </source>
</evidence>
<keyword evidence="1" id="KW-0472">Membrane</keyword>
<proteinExistence type="predicted"/>
<dbReference type="RefSeq" id="WP_068748183.1">
    <property type="nucleotide sequence ID" value="NZ_LOHZ01000025.1"/>
</dbReference>
<evidence type="ECO:0000313" key="3">
    <source>
        <dbReference type="Proteomes" id="UP000075737"/>
    </source>
</evidence>
<reference evidence="2 3" key="1">
    <citation type="submission" date="2015-12" db="EMBL/GenBank/DDBJ databases">
        <title>Draft genome of Thermovenabulum gondwanense isolated from a red thermophilic microbial mat colonisisng an outflow channel of a bore well.</title>
        <authorList>
            <person name="Patel B.K."/>
        </authorList>
    </citation>
    <scope>NUCLEOTIDE SEQUENCE [LARGE SCALE GENOMIC DNA]</scope>
    <source>
        <strain evidence="2 3">R270</strain>
    </source>
</reference>
<feature type="transmembrane region" description="Helical" evidence="1">
    <location>
        <begin position="41"/>
        <end position="59"/>
    </location>
</feature>
<dbReference type="AlphaFoldDB" id="A0A162MNQ9"/>
<dbReference type="STRING" id="520767.ATZ99_10520"/>
<accession>A0A162MNQ9</accession>
<evidence type="ECO:0000313" key="2">
    <source>
        <dbReference type="EMBL" id="KYO66807.1"/>
    </source>
</evidence>
<feature type="transmembrane region" description="Helical" evidence="1">
    <location>
        <begin position="66"/>
        <end position="85"/>
    </location>
</feature>
<dbReference type="OrthoDB" id="1707612at2"/>
<gene>
    <name evidence="2" type="ORF">ATZ99_10520</name>
</gene>
<keyword evidence="1" id="KW-0812">Transmembrane</keyword>
<feature type="transmembrane region" description="Helical" evidence="1">
    <location>
        <begin position="143"/>
        <end position="165"/>
    </location>
</feature>
<feature type="transmembrane region" description="Helical" evidence="1">
    <location>
        <begin position="12"/>
        <end position="35"/>
    </location>
</feature>
<dbReference type="Proteomes" id="UP000075737">
    <property type="component" value="Unassembled WGS sequence"/>
</dbReference>